<name>A0A218XV29_PUNGR</name>
<dbReference type="Proteomes" id="UP000197138">
    <property type="component" value="Unassembled WGS sequence"/>
</dbReference>
<dbReference type="EMBL" id="MTKT01000785">
    <property type="protein sequence ID" value="OWM88814.1"/>
    <property type="molecule type" value="Genomic_DNA"/>
</dbReference>
<comment type="caution">
    <text evidence="1">The sequence shown here is derived from an EMBL/GenBank/DDBJ whole genome shotgun (WGS) entry which is preliminary data.</text>
</comment>
<gene>
    <name evidence="1" type="ORF">CDL15_Pgr020768</name>
</gene>
<proteinExistence type="predicted"/>
<sequence>MVHESKNTGLWASVVHESKNTGLWASVLIGEAHLEELEVEWTKNIYAQEGEQNKANQMSNVGASVHCSRSVSYNAHACREQNVTQDASQGTDTSSQSDPTQKEICRKVVGTNKKGRTYVLNWLPCLNYTEAGSSRMAHYRSYPMVQMKNEMEIM</sequence>
<evidence type="ECO:0000313" key="2">
    <source>
        <dbReference type="Proteomes" id="UP000197138"/>
    </source>
</evidence>
<accession>A0A218XV29</accession>
<evidence type="ECO:0000313" key="1">
    <source>
        <dbReference type="EMBL" id="OWM88814.1"/>
    </source>
</evidence>
<protein>
    <submittedName>
        <fullName evidence="1">Uncharacterized protein</fullName>
    </submittedName>
</protein>
<organism evidence="1 2">
    <name type="scientific">Punica granatum</name>
    <name type="common">Pomegranate</name>
    <dbReference type="NCBI Taxonomy" id="22663"/>
    <lineage>
        <taxon>Eukaryota</taxon>
        <taxon>Viridiplantae</taxon>
        <taxon>Streptophyta</taxon>
        <taxon>Embryophyta</taxon>
        <taxon>Tracheophyta</taxon>
        <taxon>Spermatophyta</taxon>
        <taxon>Magnoliopsida</taxon>
        <taxon>eudicotyledons</taxon>
        <taxon>Gunneridae</taxon>
        <taxon>Pentapetalae</taxon>
        <taxon>rosids</taxon>
        <taxon>malvids</taxon>
        <taxon>Myrtales</taxon>
        <taxon>Lythraceae</taxon>
        <taxon>Punica</taxon>
    </lineage>
</organism>
<dbReference type="AlphaFoldDB" id="A0A218XV29"/>
<reference evidence="2" key="1">
    <citation type="journal article" date="2017" name="Plant J.">
        <title>The pomegranate (Punica granatum L.) genome and the genomics of punicalagin biosynthesis.</title>
        <authorList>
            <person name="Qin G."/>
            <person name="Xu C."/>
            <person name="Ming R."/>
            <person name="Tang H."/>
            <person name="Guyot R."/>
            <person name="Kramer E.M."/>
            <person name="Hu Y."/>
            <person name="Yi X."/>
            <person name="Qi Y."/>
            <person name="Xu X."/>
            <person name="Gao Z."/>
            <person name="Pan H."/>
            <person name="Jian J."/>
            <person name="Tian Y."/>
            <person name="Yue Z."/>
            <person name="Xu Y."/>
        </authorList>
    </citation>
    <scope>NUCLEOTIDE SEQUENCE [LARGE SCALE GENOMIC DNA]</scope>
    <source>
        <strain evidence="2">cv. Dabenzi</strain>
    </source>
</reference>